<dbReference type="GO" id="GO:0005576">
    <property type="term" value="C:extracellular region"/>
    <property type="evidence" value="ECO:0007669"/>
    <property type="project" value="UniProtKB-SubCell"/>
</dbReference>
<comment type="similarity">
    <text evidence="2">Belongs to the NPC2 family.</text>
</comment>
<dbReference type="InterPro" id="IPR039670">
    <property type="entry name" value="NPC2-like"/>
</dbReference>
<comment type="subcellular location">
    <subcellularLocation>
        <location evidence="1">Secreted</location>
    </subcellularLocation>
</comment>
<evidence type="ECO:0000313" key="7">
    <source>
        <dbReference type="Proteomes" id="UP001168821"/>
    </source>
</evidence>
<evidence type="ECO:0000256" key="1">
    <source>
        <dbReference type="ARBA" id="ARBA00004613"/>
    </source>
</evidence>
<evidence type="ECO:0000313" key="6">
    <source>
        <dbReference type="EMBL" id="KAJ3656865.1"/>
    </source>
</evidence>
<keyword evidence="4" id="KW-0732">Signal</keyword>
<dbReference type="Proteomes" id="UP001168821">
    <property type="component" value="Unassembled WGS sequence"/>
</dbReference>
<dbReference type="InterPro" id="IPR003172">
    <property type="entry name" value="ML_dom"/>
</dbReference>
<dbReference type="InterPro" id="IPR014756">
    <property type="entry name" value="Ig_E-set"/>
</dbReference>
<dbReference type="Gene3D" id="2.60.40.770">
    <property type="match status" value="1"/>
</dbReference>
<evidence type="ECO:0000256" key="3">
    <source>
        <dbReference type="ARBA" id="ARBA00022525"/>
    </source>
</evidence>
<protein>
    <recommendedName>
        <fullName evidence="5">MD-2-related lipid-recognition domain-containing protein</fullName>
    </recommendedName>
</protein>
<proteinExistence type="inferred from homology"/>
<reference evidence="6" key="1">
    <citation type="journal article" date="2023" name="G3 (Bethesda)">
        <title>Whole genome assemblies of Zophobas morio and Tenebrio molitor.</title>
        <authorList>
            <person name="Kaur S."/>
            <person name="Stinson S.A."/>
            <person name="diCenzo G.C."/>
        </authorList>
    </citation>
    <scope>NUCLEOTIDE SEQUENCE</scope>
    <source>
        <strain evidence="6">QUZm001</strain>
    </source>
</reference>
<keyword evidence="3" id="KW-0964">Secreted</keyword>
<comment type="caution">
    <text evidence="6">The sequence shown here is derived from an EMBL/GenBank/DDBJ whole genome shotgun (WGS) entry which is preliminary data.</text>
</comment>
<feature type="signal peptide" evidence="4">
    <location>
        <begin position="1"/>
        <end position="22"/>
    </location>
</feature>
<feature type="chain" id="PRO_5041210542" description="MD-2-related lipid-recognition domain-containing protein" evidence="4">
    <location>
        <begin position="23"/>
        <end position="152"/>
    </location>
</feature>
<evidence type="ECO:0000259" key="5">
    <source>
        <dbReference type="SMART" id="SM00737"/>
    </source>
</evidence>
<dbReference type="SUPFAM" id="SSF81296">
    <property type="entry name" value="E set domains"/>
    <property type="match status" value="1"/>
</dbReference>
<keyword evidence="7" id="KW-1185">Reference proteome</keyword>
<dbReference type="AlphaFoldDB" id="A0AA38IHW5"/>
<dbReference type="GO" id="GO:0015918">
    <property type="term" value="P:sterol transport"/>
    <property type="evidence" value="ECO:0007669"/>
    <property type="project" value="InterPro"/>
</dbReference>
<dbReference type="PANTHER" id="PTHR11306">
    <property type="entry name" value="NIEMANN PICK TYPE C2 PROTEIN NPC2-RELATED"/>
    <property type="match status" value="1"/>
</dbReference>
<gene>
    <name evidence="6" type="ORF">Zmor_015910</name>
</gene>
<organism evidence="6 7">
    <name type="scientific">Zophobas morio</name>
    <dbReference type="NCBI Taxonomy" id="2755281"/>
    <lineage>
        <taxon>Eukaryota</taxon>
        <taxon>Metazoa</taxon>
        <taxon>Ecdysozoa</taxon>
        <taxon>Arthropoda</taxon>
        <taxon>Hexapoda</taxon>
        <taxon>Insecta</taxon>
        <taxon>Pterygota</taxon>
        <taxon>Neoptera</taxon>
        <taxon>Endopterygota</taxon>
        <taxon>Coleoptera</taxon>
        <taxon>Polyphaga</taxon>
        <taxon>Cucujiformia</taxon>
        <taxon>Tenebrionidae</taxon>
        <taxon>Zophobas</taxon>
    </lineage>
</organism>
<accession>A0AA38IHW5</accession>
<name>A0AA38IHW5_9CUCU</name>
<evidence type="ECO:0000256" key="4">
    <source>
        <dbReference type="SAM" id="SignalP"/>
    </source>
</evidence>
<dbReference type="EMBL" id="JALNTZ010000004">
    <property type="protein sequence ID" value="KAJ3656865.1"/>
    <property type="molecule type" value="Genomic_DNA"/>
</dbReference>
<feature type="domain" description="MD-2-related lipid-recognition" evidence="5">
    <location>
        <begin position="25"/>
        <end position="149"/>
    </location>
</feature>
<sequence length="152" mass="17067">MKSTIAILTIALLFWQSSDVQSTEVSQCTDVSFPTTVEIEDCAEQPCILHINTTTSMTMKFKAPKNLEHIVPIAIAEVMGMEIQYPLDQDDACAGIVNTQCPLEEGEDVEYTFDMFISPIFPKINLTLEFSLLDEDQDDSAFECFKVDLQLE</sequence>
<dbReference type="FunFam" id="2.60.40.770:FF:000001">
    <property type="entry name" value="NPC intracellular cholesterol transporter 2"/>
    <property type="match status" value="1"/>
</dbReference>
<dbReference type="Pfam" id="PF02221">
    <property type="entry name" value="E1_DerP2_DerF2"/>
    <property type="match status" value="1"/>
</dbReference>
<evidence type="ECO:0000256" key="2">
    <source>
        <dbReference type="ARBA" id="ARBA00006370"/>
    </source>
</evidence>
<dbReference type="PANTHER" id="PTHR11306:SF68">
    <property type="entry name" value="NPC INTRACELLULAR CHOLESTEROL TRANSPORTER 2"/>
    <property type="match status" value="1"/>
</dbReference>
<dbReference type="SMART" id="SM00737">
    <property type="entry name" value="ML"/>
    <property type="match status" value="1"/>
</dbReference>
<dbReference type="GO" id="GO:0032934">
    <property type="term" value="F:sterol binding"/>
    <property type="evidence" value="ECO:0007669"/>
    <property type="project" value="InterPro"/>
</dbReference>